<dbReference type="Pfam" id="PF08028">
    <property type="entry name" value="Acyl-CoA_dh_2"/>
    <property type="match status" value="1"/>
</dbReference>
<dbReference type="Gene3D" id="2.40.110.10">
    <property type="entry name" value="Butyryl-CoA Dehydrogenase, subunit A, domain 2"/>
    <property type="match status" value="1"/>
</dbReference>
<dbReference type="EMBL" id="JXSX01000001">
    <property type="protein sequence ID" value="KIR64939.1"/>
    <property type="molecule type" value="Genomic_DNA"/>
</dbReference>
<dbReference type="Proteomes" id="UP000032254">
    <property type="component" value="Unassembled WGS sequence"/>
</dbReference>
<dbReference type="InterPro" id="IPR037069">
    <property type="entry name" value="AcylCoA_DH/ox_N_sf"/>
</dbReference>
<dbReference type="Gene3D" id="1.10.540.10">
    <property type="entry name" value="Acyl-CoA dehydrogenase/oxidase, N-terminal domain"/>
    <property type="match status" value="1"/>
</dbReference>
<sequence length="385" mass="41216">MNPAEAITTAHTVAERLRADAVERDHANQPPHAEIELLRDSGLLALDPDDHPTTHAVTRIVAATDPSIGHLLGYHYLHLWRATLYDNAELATSLRQEAATGRVFVAAVSNPRDTITATTTSDGLRVSGRGAFATGCAVADRLLVSAIRDDHTARLVVVMHGSCSGVSHPPDWDNLGQRLTASGSVAFDDVRVSQGDVLGTFPADEDESSPRHLRLSLVSLAFQAVLTQVLVGITAGAIDEAARYTRERSRPWPASGLGQAVDDPHVLTGYGEFTAVLAAARLLADQATHALTEADTRGPALTPAERGRTALTVSAAKVVSSRLATDATSRIFEFTGARATARATGLDRFWRDARTLTLHDPVAYKARELGDHLLTGRYPRMTAHS</sequence>
<dbReference type="GeneID" id="301303545"/>
<protein>
    <recommendedName>
        <fullName evidence="2">Acyl-CoA dehydrogenase C-terminal domain-containing protein</fullName>
    </recommendedName>
</protein>
<dbReference type="RefSeq" id="WP_043961696.1">
    <property type="nucleotide sequence ID" value="NZ_JXSX01000001.1"/>
</dbReference>
<feature type="domain" description="Acyl-CoA dehydrogenase C-terminal" evidence="2">
    <location>
        <begin position="227"/>
        <end position="360"/>
    </location>
</feature>
<name>A0A0D0X1X3_9ACTN</name>
<dbReference type="GO" id="GO:0008470">
    <property type="term" value="F:3-methylbutanoyl-CoA dehydrogenase activity"/>
    <property type="evidence" value="ECO:0007669"/>
    <property type="project" value="TreeGrafter"/>
</dbReference>
<dbReference type="PANTHER" id="PTHR43884:SF12">
    <property type="entry name" value="ISOVALERYL-COA DEHYDROGENASE, MITOCHONDRIAL-RELATED"/>
    <property type="match status" value="1"/>
</dbReference>
<dbReference type="GO" id="GO:0050660">
    <property type="term" value="F:flavin adenine dinucleotide binding"/>
    <property type="evidence" value="ECO:0007669"/>
    <property type="project" value="InterPro"/>
</dbReference>
<proteinExistence type="predicted"/>
<dbReference type="GO" id="GO:0006552">
    <property type="term" value="P:L-leucine catabolic process"/>
    <property type="evidence" value="ECO:0007669"/>
    <property type="project" value="TreeGrafter"/>
</dbReference>
<dbReference type="InterPro" id="IPR013107">
    <property type="entry name" value="Acyl-CoA_DH_C"/>
</dbReference>
<dbReference type="AlphaFoldDB" id="A0A0D0X1X3"/>
<dbReference type="PIRSF" id="PIRSF016578">
    <property type="entry name" value="HsaA"/>
    <property type="match status" value="1"/>
</dbReference>
<dbReference type="PATRIC" id="fig|47853.6.peg.1102"/>
<dbReference type="InterPro" id="IPR036250">
    <property type="entry name" value="AcylCo_DH-like_C"/>
</dbReference>
<evidence type="ECO:0000256" key="1">
    <source>
        <dbReference type="ARBA" id="ARBA00023002"/>
    </source>
</evidence>
<gene>
    <name evidence="3" type="ORF">TK50_05165</name>
</gene>
<dbReference type="InterPro" id="IPR009100">
    <property type="entry name" value="AcylCoA_DH/oxidase_NM_dom_sf"/>
</dbReference>
<dbReference type="InterPro" id="IPR046373">
    <property type="entry name" value="Acyl-CoA_Oxase/DH_mid-dom_sf"/>
</dbReference>
<dbReference type="PANTHER" id="PTHR43884">
    <property type="entry name" value="ACYL-COA DEHYDROGENASE"/>
    <property type="match status" value="1"/>
</dbReference>
<organism evidence="3 4">
    <name type="scientific">Micromonospora haikouensis</name>
    <dbReference type="NCBI Taxonomy" id="686309"/>
    <lineage>
        <taxon>Bacteria</taxon>
        <taxon>Bacillati</taxon>
        <taxon>Actinomycetota</taxon>
        <taxon>Actinomycetes</taxon>
        <taxon>Micromonosporales</taxon>
        <taxon>Micromonosporaceae</taxon>
        <taxon>Micromonospora</taxon>
    </lineage>
</organism>
<dbReference type="OrthoDB" id="571684at2"/>
<reference evidence="3 4" key="1">
    <citation type="submission" date="2015-01" db="EMBL/GenBank/DDBJ databases">
        <title>Sequencing and annotation of Micromonospora carbonacea strain JXNU-1 genome.</title>
        <authorList>
            <person name="Long Z."/>
            <person name="Huang Y."/>
            <person name="Jiang Y."/>
        </authorList>
    </citation>
    <scope>NUCLEOTIDE SEQUENCE [LARGE SCALE GENOMIC DNA]</scope>
    <source>
        <strain evidence="3 4">JXNU-1</strain>
    </source>
</reference>
<dbReference type="SUPFAM" id="SSF56645">
    <property type="entry name" value="Acyl-CoA dehydrogenase NM domain-like"/>
    <property type="match status" value="1"/>
</dbReference>
<dbReference type="SUPFAM" id="SSF47203">
    <property type="entry name" value="Acyl-CoA dehydrogenase C-terminal domain-like"/>
    <property type="match status" value="1"/>
</dbReference>
<keyword evidence="1" id="KW-0560">Oxidoreductase</keyword>
<evidence type="ECO:0000259" key="2">
    <source>
        <dbReference type="Pfam" id="PF08028"/>
    </source>
</evidence>
<keyword evidence="4" id="KW-1185">Reference proteome</keyword>
<evidence type="ECO:0000313" key="3">
    <source>
        <dbReference type="EMBL" id="KIR64939.1"/>
    </source>
</evidence>
<comment type="caution">
    <text evidence="3">The sequence shown here is derived from an EMBL/GenBank/DDBJ whole genome shotgun (WGS) entry which is preliminary data.</text>
</comment>
<dbReference type="Gene3D" id="1.20.140.10">
    <property type="entry name" value="Butyryl-CoA Dehydrogenase, subunit A, domain 3"/>
    <property type="match status" value="1"/>
</dbReference>
<evidence type="ECO:0000313" key="4">
    <source>
        <dbReference type="Proteomes" id="UP000032254"/>
    </source>
</evidence>
<accession>A0A0D0X1X3</accession>